<dbReference type="EMBL" id="BMDD01000002">
    <property type="protein sequence ID" value="GGH76393.1"/>
    <property type="molecule type" value="Genomic_DNA"/>
</dbReference>
<evidence type="ECO:0000313" key="2">
    <source>
        <dbReference type="EMBL" id="GGH76393.1"/>
    </source>
</evidence>
<organism evidence="2 3">
    <name type="scientific">Saccharibacillus endophyticus</name>
    <dbReference type="NCBI Taxonomy" id="2060666"/>
    <lineage>
        <taxon>Bacteria</taxon>
        <taxon>Bacillati</taxon>
        <taxon>Bacillota</taxon>
        <taxon>Bacilli</taxon>
        <taxon>Bacillales</taxon>
        <taxon>Paenibacillaceae</taxon>
        <taxon>Saccharibacillus</taxon>
    </lineage>
</organism>
<evidence type="ECO:0000313" key="3">
    <source>
        <dbReference type="Proteomes" id="UP000605427"/>
    </source>
</evidence>
<reference evidence="3" key="1">
    <citation type="journal article" date="2019" name="Int. J. Syst. Evol. Microbiol.">
        <title>The Global Catalogue of Microorganisms (GCM) 10K type strain sequencing project: providing services to taxonomists for standard genome sequencing and annotation.</title>
        <authorList>
            <consortium name="The Broad Institute Genomics Platform"/>
            <consortium name="The Broad Institute Genome Sequencing Center for Infectious Disease"/>
            <person name="Wu L."/>
            <person name="Ma J."/>
        </authorList>
    </citation>
    <scope>NUCLEOTIDE SEQUENCE [LARGE SCALE GENOMIC DNA]</scope>
    <source>
        <strain evidence="3">CCM 8702</strain>
    </source>
</reference>
<name>A0ABQ1ZTF5_9BACL</name>
<evidence type="ECO:0008006" key="4">
    <source>
        <dbReference type="Google" id="ProtNLM"/>
    </source>
</evidence>
<evidence type="ECO:0000256" key="1">
    <source>
        <dbReference type="SAM" id="Phobius"/>
    </source>
</evidence>
<protein>
    <recommendedName>
        <fullName evidence="4">Poly-beta-1,6-N-acetyl-D-glucosamine biosynthesis protein PgaD</fullName>
    </recommendedName>
</protein>
<gene>
    <name evidence="2" type="ORF">GCM10007362_18570</name>
</gene>
<dbReference type="Proteomes" id="UP000605427">
    <property type="component" value="Unassembled WGS sequence"/>
</dbReference>
<keyword evidence="1" id="KW-0812">Transmembrane</keyword>
<keyword evidence="3" id="KW-1185">Reference proteome</keyword>
<keyword evidence="1" id="KW-1133">Transmembrane helix</keyword>
<feature type="transmembrane region" description="Helical" evidence="1">
    <location>
        <begin position="28"/>
        <end position="51"/>
    </location>
</feature>
<keyword evidence="1" id="KW-0472">Membrane</keyword>
<feature type="transmembrane region" description="Helical" evidence="1">
    <location>
        <begin position="71"/>
        <end position="91"/>
    </location>
</feature>
<sequence>MEQSGPRNEEESFLIVGNRSWFRACLDFFFSLLFWAYGLVVVLFFVSATFGLPNGLTKILHASFHTMDQDVRNLVILAFGIFLLFYATLYINRAYNKKRFGTLQRRTYPAAVDNLELKSLGLLDLEIIEKLQANDYTVFETNPIAPLGSKKP</sequence>
<accession>A0ABQ1ZTF5</accession>
<proteinExistence type="predicted"/>
<dbReference type="RefSeq" id="WP_172242602.1">
    <property type="nucleotide sequence ID" value="NZ_BMDD01000002.1"/>
</dbReference>
<comment type="caution">
    <text evidence="2">The sequence shown here is derived from an EMBL/GenBank/DDBJ whole genome shotgun (WGS) entry which is preliminary data.</text>
</comment>